<dbReference type="InParanoid" id="T0PY45"/>
<gene>
    <name evidence="1" type="ORF">SDRG_16173</name>
</gene>
<proteinExistence type="predicted"/>
<dbReference type="Proteomes" id="UP000030762">
    <property type="component" value="Unassembled WGS sequence"/>
</dbReference>
<evidence type="ECO:0000313" key="1">
    <source>
        <dbReference type="EMBL" id="EQC25955.1"/>
    </source>
</evidence>
<organism evidence="1 2">
    <name type="scientific">Saprolegnia diclina (strain VS20)</name>
    <dbReference type="NCBI Taxonomy" id="1156394"/>
    <lineage>
        <taxon>Eukaryota</taxon>
        <taxon>Sar</taxon>
        <taxon>Stramenopiles</taxon>
        <taxon>Oomycota</taxon>
        <taxon>Saprolegniomycetes</taxon>
        <taxon>Saprolegniales</taxon>
        <taxon>Saprolegniaceae</taxon>
        <taxon>Saprolegnia</taxon>
    </lineage>
</organism>
<dbReference type="OrthoDB" id="76483at2759"/>
<dbReference type="RefSeq" id="XP_008620594.1">
    <property type="nucleotide sequence ID" value="XM_008622372.1"/>
</dbReference>
<dbReference type="VEuPathDB" id="FungiDB:SDRG_16173"/>
<keyword evidence="2" id="KW-1185">Reference proteome</keyword>
<reference evidence="1 2" key="1">
    <citation type="submission" date="2012-04" db="EMBL/GenBank/DDBJ databases">
        <title>The Genome Sequence of Saprolegnia declina VS20.</title>
        <authorList>
            <consortium name="The Broad Institute Genome Sequencing Platform"/>
            <person name="Russ C."/>
            <person name="Nusbaum C."/>
            <person name="Tyler B."/>
            <person name="van West P."/>
            <person name="Dieguez-Uribeondo J."/>
            <person name="de Bruijn I."/>
            <person name="Tripathy S."/>
            <person name="Jiang R."/>
            <person name="Young S.K."/>
            <person name="Zeng Q."/>
            <person name="Gargeya S."/>
            <person name="Fitzgerald M."/>
            <person name="Haas B."/>
            <person name="Abouelleil A."/>
            <person name="Alvarado L."/>
            <person name="Arachchi H.M."/>
            <person name="Berlin A."/>
            <person name="Chapman S.B."/>
            <person name="Goldberg J."/>
            <person name="Griggs A."/>
            <person name="Gujja S."/>
            <person name="Hansen M."/>
            <person name="Howarth C."/>
            <person name="Imamovic A."/>
            <person name="Larimer J."/>
            <person name="McCowen C."/>
            <person name="Montmayeur A."/>
            <person name="Murphy C."/>
            <person name="Neiman D."/>
            <person name="Pearson M."/>
            <person name="Priest M."/>
            <person name="Roberts A."/>
            <person name="Saif S."/>
            <person name="Shea T."/>
            <person name="Sisk P."/>
            <person name="Sykes S."/>
            <person name="Wortman J."/>
            <person name="Nusbaum C."/>
            <person name="Birren B."/>
        </authorList>
    </citation>
    <scope>NUCLEOTIDE SEQUENCE [LARGE SCALE GENOMIC DNA]</scope>
    <source>
        <strain evidence="1 2">VS20</strain>
    </source>
</reference>
<accession>T0PY45</accession>
<evidence type="ECO:0000313" key="2">
    <source>
        <dbReference type="Proteomes" id="UP000030762"/>
    </source>
</evidence>
<dbReference type="GeneID" id="19956900"/>
<name>T0PY45_SAPDV</name>
<evidence type="ECO:0008006" key="3">
    <source>
        <dbReference type="Google" id="ProtNLM"/>
    </source>
</evidence>
<protein>
    <recommendedName>
        <fullName evidence="3">START domain-containing protein</fullName>
    </recommendedName>
</protein>
<dbReference type="EMBL" id="JH767248">
    <property type="protein sequence ID" value="EQC25955.1"/>
    <property type="molecule type" value="Genomic_DNA"/>
</dbReference>
<sequence>MTSLTSLGLTEYVRHDLHTHEASRERYVHVQLDESADDDEASLVLHMTVCHSWPVPYTTLAELLWTIMTTPMPEEYGLISTLNESFGPEMTYAHYVATTFPVHFPPIQGRIAARKYVEASRVVMVWRSIPEDALMPWNPQQLIGNEASWVVVSDQGDGTSRLLTHAQMRPPVLPPNATDDSLTLPPGVFAECVLGHFHVGASMFESLIQSKLAAAP</sequence>
<dbReference type="AlphaFoldDB" id="T0PY45"/>